<accession>A0ACB9RUD2</accession>
<evidence type="ECO:0000313" key="2">
    <source>
        <dbReference type="Proteomes" id="UP001057402"/>
    </source>
</evidence>
<proteinExistence type="predicted"/>
<keyword evidence="2" id="KW-1185">Reference proteome</keyword>
<sequence length="185" mass="21365">MREDKPMTEMNAFLCSLERTYYGGHDCIQQDFEVVRWGLQLFEGDPCTDCGYCNPITPDNVDFYGGHYIVQNGYTMDCGDIESNELIAQALQEELSQLAVVETTDSADEGSEHLQPFPETWSWRLWFLYTWKKDRRKQSICLFAAETRRDITGSNHTPKPNGEIPPVDEATLDHQRLLERLQLYG</sequence>
<organism evidence="1 2">
    <name type="scientific">Melastoma candidum</name>
    <dbReference type="NCBI Taxonomy" id="119954"/>
    <lineage>
        <taxon>Eukaryota</taxon>
        <taxon>Viridiplantae</taxon>
        <taxon>Streptophyta</taxon>
        <taxon>Embryophyta</taxon>
        <taxon>Tracheophyta</taxon>
        <taxon>Spermatophyta</taxon>
        <taxon>Magnoliopsida</taxon>
        <taxon>eudicotyledons</taxon>
        <taxon>Gunneridae</taxon>
        <taxon>Pentapetalae</taxon>
        <taxon>rosids</taxon>
        <taxon>malvids</taxon>
        <taxon>Myrtales</taxon>
        <taxon>Melastomataceae</taxon>
        <taxon>Melastomatoideae</taxon>
        <taxon>Melastomateae</taxon>
        <taxon>Melastoma</taxon>
    </lineage>
</organism>
<reference evidence="2" key="1">
    <citation type="journal article" date="2023" name="Front. Plant Sci.">
        <title>Chromosomal-level genome assembly of Melastoma candidum provides insights into trichome evolution.</title>
        <authorList>
            <person name="Zhong Y."/>
            <person name="Wu W."/>
            <person name="Sun C."/>
            <person name="Zou P."/>
            <person name="Liu Y."/>
            <person name="Dai S."/>
            <person name="Zhou R."/>
        </authorList>
    </citation>
    <scope>NUCLEOTIDE SEQUENCE [LARGE SCALE GENOMIC DNA]</scope>
</reference>
<evidence type="ECO:0000313" key="1">
    <source>
        <dbReference type="EMBL" id="KAI4382310.1"/>
    </source>
</evidence>
<gene>
    <name evidence="1" type="ORF">MLD38_008289</name>
</gene>
<dbReference type="EMBL" id="CM042882">
    <property type="protein sequence ID" value="KAI4382310.1"/>
    <property type="molecule type" value="Genomic_DNA"/>
</dbReference>
<comment type="caution">
    <text evidence="1">The sequence shown here is derived from an EMBL/GenBank/DDBJ whole genome shotgun (WGS) entry which is preliminary data.</text>
</comment>
<protein>
    <submittedName>
        <fullName evidence="1">Uncharacterized protein</fullName>
    </submittedName>
</protein>
<dbReference type="Proteomes" id="UP001057402">
    <property type="component" value="Chromosome 3"/>
</dbReference>
<name>A0ACB9RUD2_9MYRT</name>